<keyword evidence="2" id="KW-0813">Transport</keyword>
<proteinExistence type="predicted"/>
<evidence type="ECO:0000256" key="4">
    <source>
        <dbReference type="ARBA" id="ARBA00022692"/>
    </source>
</evidence>
<evidence type="ECO:0000313" key="8">
    <source>
        <dbReference type="EMBL" id="KAK8897415.1"/>
    </source>
</evidence>
<feature type="transmembrane region" description="Helical" evidence="7">
    <location>
        <begin position="127"/>
        <end position="147"/>
    </location>
</feature>
<keyword evidence="6 7" id="KW-0472">Membrane</keyword>
<dbReference type="Pfam" id="PF03547">
    <property type="entry name" value="Mem_trans"/>
    <property type="match status" value="1"/>
</dbReference>
<keyword evidence="3" id="KW-1003">Cell membrane</keyword>
<dbReference type="PANTHER" id="PTHR36838">
    <property type="entry name" value="AUXIN EFFLUX CARRIER FAMILY PROTEIN"/>
    <property type="match status" value="1"/>
</dbReference>
<evidence type="ECO:0000313" key="9">
    <source>
        <dbReference type="Proteomes" id="UP001470230"/>
    </source>
</evidence>
<dbReference type="InterPro" id="IPR004776">
    <property type="entry name" value="Mem_transp_PIN-like"/>
</dbReference>
<evidence type="ECO:0000256" key="5">
    <source>
        <dbReference type="ARBA" id="ARBA00022989"/>
    </source>
</evidence>
<feature type="transmembrane region" description="Helical" evidence="7">
    <location>
        <begin position="178"/>
        <end position="199"/>
    </location>
</feature>
<feature type="transmembrane region" description="Helical" evidence="7">
    <location>
        <begin position="272"/>
        <end position="292"/>
    </location>
</feature>
<name>A0ABR2L237_9EUKA</name>
<gene>
    <name evidence="8" type="ORF">M9Y10_015361</name>
</gene>
<evidence type="ECO:0000256" key="7">
    <source>
        <dbReference type="SAM" id="Phobius"/>
    </source>
</evidence>
<feature type="transmembrane region" description="Helical" evidence="7">
    <location>
        <begin position="100"/>
        <end position="121"/>
    </location>
</feature>
<feature type="transmembrane region" description="Helical" evidence="7">
    <location>
        <begin position="304"/>
        <end position="323"/>
    </location>
</feature>
<evidence type="ECO:0000256" key="3">
    <source>
        <dbReference type="ARBA" id="ARBA00022475"/>
    </source>
</evidence>
<feature type="transmembrane region" description="Helical" evidence="7">
    <location>
        <begin position="239"/>
        <end position="260"/>
    </location>
</feature>
<keyword evidence="4 7" id="KW-0812">Transmembrane</keyword>
<keyword evidence="9" id="KW-1185">Reference proteome</keyword>
<dbReference type="Proteomes" id="UP001470230">
    <property type="component" value="Unassembled WGS sequence"/>
</dbReference>
<comment type="caution">
    <text evidence="8">The sequence shown here is derived from an EMBL/GenBank/DDBJ whole genome shotgun (WGS) entry which is preliminary data.</text>
</comment>
<organism evidence="8 9">
    <name type="scientific">Tritrichomonas musculus</name>
    <dbReference type="NCBI Taxonomy" id="1915356"/>
    <lineage>
        <taxon>Eukaryota</taxon>
        <taxon>Metamonada</taxon>
        <taxon>Parabasalia</taxon>
        <taxon>Tritrichomonadida</taxon>
        <taxon>Tritrichomonadidae</taxon>
        <taxon>Tritrichomonas</taxon>
    </lineage>
</organism>
<comment type="subcellular location">
    <subcellularLocation>
        <location evidence="1">Membrane</location>
        <topology evidence="1">Multi-pass membrane protein</topology>
    </subcellularLocation>
</comment>
<keyword evidence="5 7" id="KW-1133">Transmembrane helix</keyword>
<reference evidence="8 9" key="1">
    <citation type="submission" date="2024-04" db="EMBL/GenBank/DDBJ databases">
        <title>Tritrichomonas musculus Genome.</title>
        <authorList>
            <person name="Alves-Ferreira E."/>
            <person name="Grigg M."/>
            <person name="Lorenzi H."/>
            <person name="Galac M."/>
        </authorList>
    </citation>
    <scope>NUCLEOTIDE SEQUENCE [LARGE SCALE GENOMIC DNA]</scope>
    <source>
        <strain evidence="8 9">EAF2021</strain>
    </source>
</reference>
<evidence type="ECO:0000256" key="6">
    <source>
        <dbReference type="ARBA" id="ARBA00023136"/>
    </source>
</evidence>
<dbReference type="EMBL" id="JAPFFF010000002">
    <property type="protein sequence ID" value="KAK8897415.1"/>
    <property type="molecule type" value="Genomic_DNA"/>
</dbReference>
<protein>
    <submittedName>
        <fullName evidence="8">Intracellular auxin transport</fullName>
    </submittedName>
</protein>
<feature type="transmembrane region" description="Helical" evidence="7">
    <location>
        <begin position="65"/>
        <end position="88"/>
    </location>
</feature>
<feature type="transmembrane region" description="Helical" evidence="7">
    <location>
        <begin position="211"/>
        <end position="232"/>
    </location>
</feature>
<evidence type="ECO:0000256" key="1">
    <source>
        <dbReference type="ARBA" id="ARBA00004141"/>
    </source>
</evidence>
<dbReference type="PANTHER" id="PTHR36838:SF3">
    <property type="entry name" value="TRANSPORTER AUXIN EFFLUX CARRIER EC FAMILY"/>
    <property type="match status" value="1"/>
</dbReference>
<feature type="transmembrane region" description="Helical" evidence="7">
    <location>
        <begin position="6"/>
        <end position="24"/>
    </location>
</feature>
<accession>A0ABR2L237</accession>
<sequence length="334" mass="37535">MTNYSNVIQVGLGIILMIFIGFILSKTKVVAADTFNKLNLFLFKQCFPFLVASNLARRDIYSFDLMPFCIGAFSCISMMIVYSLIFLFKLQDKFNMFLSTILPIISINYIIIGLPIFNSIWSENENLIVFIVCLSNDMIIIPIYLIMSDLYKIYKSNLEHREKGEEVEKFNIASCGKILKNVFINPIILGYIVGISWSLLKLPIFRFFDTILIYMSQVVFAGSCLCVGSFLAQRSLISCPILQFVFCLAGRHVIMPSFTVLYCKLLKVKGKTATQCVVLTALPTAVGSYLLASSCGVGQGAASTMIFWTTIIFLPAIIVWMIVLDKLNVFPESI</sequence>
<evidence type="ECO:0000256" key="2">
    <source>
        <dbReference type="ARBA" id="ARBA00022448"/>
    </source>
</evidence>